<feature type="binding site" evidence="5">
    <location>
        <position position="138"/>
    </location>
    <ligand>
        <name>ATP</name>
        <dbReference type="ChEBI" id="CHEBI:30616"/>
    </ligand>
</feature>
<dbReference type="Proteomes" id="UP000464378">
    <property type="component" value="Chromosome"/>
</dbReference>
<dbReference type="GO" id="GO:0004674">
    <property type="term" value="F:protein serine/threonine kinase activity"/>
    <property type="evidence" value="ECO:0007669"/>
    <property type="project" value="TreeGrafter"/>
</dbReference>
<proteinExistence type="predicted"/>
<feature type="compositionally biased region" description="Basic and acidic residues" evidence="6">
    <location>
        <begin position="19"/>
        <end position="32"/>
    </location>
</feature>
<dbReference type="RefSeq" id="WP_232056253.1">
    <property type="nucleotide sequence ID" value="NZ_LR593887.1"/>
</dbReference>
<sequence>MHATRATRATRAMGGAKMGEARDHGDATTEFRGSADRIDSLLSEYERRCDAGESVSAADLCADAPDLLPDVLKKIAALDAGRRMIRADSTPADATHHSAMPSAIEVPGYEIIRKLGEGGMGVVYLARQQSLNRLVALKMLAGIVSPNASAKMRQEASVLAQFSHPNVVQVYDVGEVGGLTYFALELMPGGSLSDRLDDGPIAPREAVEWLLPLTAGLQAMHQVGVIHCDLKPANVLLDARGIPKLADFGLARQFDTDSQQTRTGTVRGTPSYMAPEQARGMIREFGPTVDVYALGGILYELLTGRPPFLSASVLETLRQVQIDEPVPPRRLNPDVPLDLETICLKCLEKSPAKRYPNAMELADDLRRFLDGRPVLARRLGPMARIWRWSRRHPSRAALIAVCLLTGMSAVIAGFWVNRRLGAELQRTRIAQELTQESLVQQAADRLDAELRELAAVPQLLASMIEAGASISPELLVRSVENDPRVFGLCIALPPESGRGMAMFAHQEADRVRLRRLDQEPGVPYTERDWYRFGQEQGRGWTEPYAGTDVAKTLLVSRVVPIRKHGQFAGVVVLDLAVTSLRSAQMIVRDLIPGVDDTCQIRTASGTPIYQSPGFEPVAGRVLRRAVVASTGWELRLDTLPISEN</sequence>
<feature type="compositionally biased region" description="Low complexity" evidence="6">
    <location>
        <begin position="1"/>
        <end position="12"/>
    </location>
</feature>
<dbReference type="InterPro" id="IPR008271">
    <property type="entry name" value="Ser/Thr_kinase_AS"/>
</dbReference>
<dbReference type="SUPFAM" id="SSF56112">
    <property type="entry name" value="Protein kinase-like (PK-like)"/>
    <property type="match status" value="1"/>
</dbReference>
<dbReference type="Gene3D" id="1.10.510.10">
    <property type="entry name" value="Transferase(Phosphotransferase) domain 1"/>
    <property type="match status" value="1"/>
</dbReference>
<keyword evidence="1" id="KW-0808">Transferase</keyword>
<dbReference type="InterPro" id="IPR011009">
    <property type="entry name" value="Kinase-like_dom_sf"/>
</dbReference>
<evidence type="ECO:0000256" key="6">
    <source>
        <dbReference type="SAM" id="MobiDB-lite"/>
    </source>
</evidence>
<dbReference type="CDD" id="cd14014">
    <property type="entry name" value="STKc_PknB_like"/>
    <property type="match status" value="1"/>
</dbReference>
<protein>
    <recommendedName>
        <fullName evidence="8">Protein kinase domain-containing protein</fullName>
    </recommendedName>
</protein>
<evidence type="ECO:0000259" key="8">
    <source>
        <dbReference type="PROSITE" id="PS50011"/>
    </source>
</evidence>
<feature type="transmembrane region" description="Helical" evidence="7">
    <location>
        <begin position="396"/>
        <end position="416"/>
    </location>
</feature>
<dbReference type="Gene3D" id="3.30.450.20">
    <property type="entry name" value="PAS domain"/>
    <property type="match status" value="1"/>
</dbReference>
<dbReference type="EMBL" id="LR593887">
    <property type="protein sequence ID" value="VTS05407.1"/>
    <property type="molecule type" value="Genomic_DNA"/>
</dbReference>
<evidence type="ECO:0000313" key="9">
    <source>
        <dbReference type="EMBL" id="VIP04020.1"/>
    </source>
</evidence>
<reference evidence="9" key="1">
    <citation type="submission" date="2019-04" db="EMBL/GenBank/DDBJ databases">
        <authorList>
            <consortium name="Science for Life Laboratories"/>
        </authorList>
    </citation>
    <scope>NUCLEOTIDE SEQUENCE</scope>
    <source>
        <strain evidence="9">MBLW1</strain>
    </source>
</reference>
<dbReference type="PROSITE" id="PS50011">
    <property type="entry name" value="PROTEIN_KINASE_DOM"/>
    <property type="match status" value="1"/>
</dbReference>
<dbReference type="PANTHER" id="PTHR43289:SF6">
    <property type="entry name" value="SERINE_THREONINE-PROTEIN KINASE NEKL-3"/>
    <property type="match status" value="1"/>
</dbReference>
<evidence type="ECO:0000256" key="7">
    <source>
        <dbReference type="SAM" id="Phobius"/>
    </source>
</evidence>
<name>A0A6C2YQU7_9BACT</name>
<dbReference type="InterPro" id="IPR017441">
    <property type="entry name" value="Protein_kinase_ATP_BS"/>
</dbReference>
<evidence type="ECO:0000256" key="5">
    <source>
        <dbReference type="PROSITE-ProRule" id="PRU10141"/>
    </source>
</evidence>
<dbReference type="Pfam" id="PF00069">
    <property type="entry name" value="Pkinase"/>
    <property type="match status" value="1"/>
</dbReference>
<feature type="region of interest" description="Disordered" evidence="6">
    <location>
        <begin position="1"/>
        <end position="32"/>
    </location>
</feature>
<dbReference type="Gene3D" id="3.30.200.20">
    <property type="entry name" value="Phosphorylase Kinase, domain 1"/>
    <property type="match status" value="1"/>
</dbReference>
<dbReference type="CDD" id="cd12913">
    <property type="entry name" value="PDC1_MCP_like"/>
    <property type="match status" value="1"/>
</dbReference>
<accession>A0A6C2YQU7</accession>
<dbReference type="InParanoid" id="A0A6C2YQU7"/>
<evidence type="ECO:0000256" key="3">
    <source>
        <dbReference type="ARBA" id="ARBA00022777"/>
    </source>
</evidence>
<keyword evidence="4 5" id="KW-0067">ATP-binding</keyword>
<keyword evidence="3 9" id="KW-0418">Kinase</keyword>
<dbReference type="KEGG" id="tim:GMBLW1_51730"/>
<keyword evidence="2 5" id="KW-0547">Nucleotide-binding</keyword>
<evidence type="ECO:0000256" key="2">
    <source>
        <dbReference type="ARBA" id="ARBA00022741"/>
    </source>
</evidence>
<evidence type="ECO:0000256" key="4">
    <source>
        <dbReference type="ARBA" id="ARBA00022840"/>
    </source>
</evidence>
<evidence type="ECO:0000313" key="10">
    <source>
        <dbReference type="Proteomes" id="UP000464378"/>
    </source>
</evidence>
<dbReference type="PROSITE" id="PS00108">
    <property type="entry name" value="PROTEIN_KINASE_ST"/>
    <property type="match status" value="1"/>
</dbReference>
<dbReference type="PROSITE" id="PS00107">
    <property type="entry name" value="PROTEIN_KINASE_ATP"/>
    <property type="match status" value="1"/>
</dbReference>
<dbReference type="AlphaFoldDB" id="A0A6C2YQU7"/>
<keyword evidence="10" id="KW-1185">Reference proteome</keyword>
<dbReference type="EMBL" id="LR586016">
    <property type="protein sequence ID" value="VIP04020.1"/>
    <property type="molecule type" value="Genomic_DNA"/>
</dbReference>
<dbReference type="GO" id="GO:0005524">
    <property type="term" value="F:ATP binding"/>
    <property type="evidence" value="ECO:0007669"/>
    <property type="project" value="UniProtKB-UniRule"/>
</dbReference>
<evidence type="ECO:0000256" key="1">
    <source>
        <dbReference type="ARBA" id="ARBA00022679"/>
    </source>
</evidence>
<keyword evidence="7" id="KW-0812">Transmembrane</keyword>
<dbReference type="PANTHER" id="PTHR43289">
    <property type="entry name" value="MITOGEN-ACTIVATED PROTEIN KINASE KINASE KINASE 20-RELATED"/>
    <property type="match status" value="1"/>
</dbReference>
<dbReference type="Pfam" id="PF22673">
    <property type="entry name" value="MCP-like_PDC_1"/>
    <property type="match status" value="1"/>
</dbReference>
<dbReference type="SMART" id="SM00220">
    <property type="entry name" value="S_TKc"/>
    <property type="match status" value="1"/>
</dbReference>
<dbReference type="InterPro" id="IPR000719">
    <property type="entry name" value="Prot_kinase_dom"/>
</dbReference>
<gene>
    <name evidence="9" type="ORF">GMBLW1_51730</name>
</gene>
<feature type="domain" description="Protein kinase" evidence="8">
    <location>
        <begin position="109"/>
        <end position="369"/>
    </location>
</feature>
<keyword evidence="7" id="KW-0472">Membrane</keyword>
<keyword evidence="7" id="KW-1133">Transmembrane helix</keyword>
<organism evidence="9">
    <name type="scientific">Tuwongella immobilis</name>
    <dbReference type="NCBI Taxonomy" id="692036"/>
    <lineage>
        <taxon>Bacteria</taxon>
        <taxon>Pseudomonadati</taxon>
        <taxon>Planctomycetota</taxon>
        <taxon>Planctomycetia</taxon>
        <taxon>Gemmatales</taxon>
        <taxon>Gemmataceae</taxon>
        <taxon>Tuwongella</taxon>
    </lineage>
</organism>